<dbReference type="KEGG" id="fax:FUAX_31110"/>
<proteinExistence type="predicted"/>
<organism evidence="2 3">
    <name type="scientific">Fulvitalea axinellae</name>
    <dbReference type="NCBI Taxonomy" id="1182444"/>
    <lineage>
        <taxon>Bacteria</taxon>
        <taxon>Pseudomonadati</taxon>
        <taxon>Bacteroidota</taxon>
        <taxon>Cytophagia</taxon>
        <taxon>Cytophagales</taxon>
        <taxon>Persicobacteraceae</taxon>
        <taxon>Fulvitalea</taxon>
    </lineage>
</organism>
<reference evidence="2 3" key="1">
    <citation type="submission" date="2021-12" db="EMBL/GenBank/DDBJ databases">
        <title>Genome sequencing of bacteria with rrn-lacking chromosome and rrn-plasmid.</title>
        <authorList>
            <person name="Anda M."/>
            <person name="Iwasaki W."/>
        </authorList>
    </citation>
    <scope>NUCLEOTIDE SEQUENCE [LARGE SCALE GENOMIC DNA]</scope>
    <source>
        <strain evidence="2 3">DSM 100852</strain>
    </source>
</reference>
<accession>A0AAU9CES9</accession>
<evidence type="ECO:0000313" key="2">
    <source>
        <dbReference type="EMBL" id="BDD10679.1"/>
    </source>
</evidence>
<sequence length="98" mass="11389">MRYDQLAERLERLDKKLKRLVADNNTLRKENEALKQETSRLSSVIEVKERELDDFQNKINISTIVSNVGVGNTDTSELKALIDDYINEIDRCVIHLSR</sequence>
<keyword evidence="1" id="KW-0175">Coiled coil</keyword>
<dbReference type="EMBL" id="AP025314">
    <property type="protein sequence ID" value="BDD10679.1"/>
    <property type="molecule type" value="Genomic_DNA"/>
</dbReference>
<name>A0AAU9CES9_9BACT</name>
<evidence type="ECO:0000313" key="3">
    <source>
        <dbReference type="Proteomes" id="UP001348817"/>
    </source>
</evidence>
<gene>
    <name evidence="2" type="ORF">FUAX_31110</name>
</gene>
<keyword evidence="3" id="KW-1185">Reference proteome</keyword>
<protein>
    <submittedName>
        <fullName evidence="2">Uncharacterized protein</fullName>
    </submittedName>
</protein>
<dbReference type="Proteomes" id="UP001348817">
    <property type="component" value="Chromosome"/>
</dbReference>
<dbReference type="Gene3D" id="1.10.287.1490">
    <property type="match status" value="1"/>
</dbReference>
<dbReference type="AlphaFoldDB" id="A0AAU9CES9"/>
<feature type="coiled-coil region" evidence="1">
    <location>
        <begin position="3"/>
        <end position="51"/>
    </location>
</feature>
<dbReference type="RefSeq" id="WP_338392219.1">
    <property type="nucleotide sequence ID" value="NZ_AP025314.1"/>
</dbReference>
<evidence type="ECO:0000256" key="1">
    <source>
        <dbReference type="SAM" id="Coils"/>
    </source>
</evidence>